<organism evidence="2">
    <name type="scientific">bioreactor metagenome</name>
    <dbReference type="NCBI Taxonomy" id="1076179"/>
    <lineage>
        <taxon>unclassified sequences</taxon>
        <taxon>metagenomes</taxon>
        <taxon>ecological metagenomes</taxon>
    </lineage>
</organism>
<dbReference type="InterPro" id="IPR010001">
    <property type="entry name" value="BofA"/>
</dbReference>
<name>A0A645A6F7_9ZZZZ</name>
<evidence type="ECO:0000256" key="1">
    <source>
        <dbReference type="SAM" id="Phobius"/>
    </source>
</evidence>
<feature type="transmembrane region" description="Helical" evidence="1">
    <location>
        <begin position="36"/>
        <end position="57"/>
    </location>
</feature>
<feature type="transmembrane region" description="Helical" evidence="1">
    <location>
        <begin position="6"/>
        <end position="24"/>
    </location>
</feature>
<dbReference type="Pfam" id="PF07441">
    <property type="entry name" value="BofA"/>
    <property type="match status" value="1"/>
</dbReference>
<evidence type="ECO:0000313" key="2">
    <source>
        <dbReference type="EMBL" id="MPM48298.1"/>
    </source>
</evidence>
<sequence length="87" mass="9347">MDLSHKIILGVLAVFLLAALLRIFKAPLKLAVKLLANTFLGFLALYLAGLTAPWTGIALGLNIWNALVVGILGLPGFVLLLLVQWIL</sequence>
<reference evidence="2" key="1">
    <citation type="submission" date="2019-08" db="EMBL/GenBank/DDBJ databases">
        <authorList>
            <person name="Kucharzyk K."/>
            <person name="Murdoch R.W."/>
            <person name="Higgins S."/>
            <person name="Loffler F."/>
        </authorList>
    </citation>
    <scope>NUCLEOTIDE SEQUENCE</scope>
</reference>
<comment type="caution">
    <text evidence="2">The sequence shown here is derived from an EMBL/GenBank/DDBJ whole genome shotgun (WGS) entry which is preliminary data.</text>
</comment>
<evidence type="ECO:0008006" key="3">
    <source>
        <dbReference type="Google" id="ProtNLM"/>
    </source>
</evidence>
<keyword evidence="1" id="KW-0812">Transmembrane</keyword>
<accession>A0A645A6F7</accession>
<feature type="transmembrane region" description="Helical" evidence="1">
    <location>
        <begin position="63"/>
        <end position="83"/>
    </location>
</feature>
<dbReference type="AlphaFoldDB" id="A0A645A6F7"/>
<proteinExistence type="predicted"/>
<keyword evidence="1" id="KW-0472">Membrane</keyword>
<dbReference type="EMBL" id="VSSQ01012041">
    <property type="protein sequence ID" value="MPM48298.1"/>
    <property type="molecule type" value="Genomic_DNA"/>
</dbReference>
<gene>
    <name evidence="2" type="ORF">SDC9_95022</name>
</gene>
<protein>
    <recommendedName>
        <fullName evidence="3">Pro-sigmaK processing inhibitor BofA</fullName>
    </recommendedName>
</protein>
<keyword evidence="1" id="KW-1133">Transmembrane helix</keyword>